<gene>
    <name evidence="1" type="ORF">L2422_03880</name>
</gene>
<dbReference type="EMBL" id="JAKHLF010000004">
    <property type="protein sequence ID" value="MCZ3844663.1"/>
    <property type="molecule type" value="Genomic_DNA"/>
</dbReference>
<evidence type="ECO:0000313" key="1">
    <source>
        <dbReference type="EMBL" id="MCZ3844663.1"/>
    </source>
</evidence>
<accession>A0AAP3GXR3</accession>
<dbReference type="AlphaFoldDB" id="A0AAP3GXR3"/>
<protein>
    <submittedName>
        <fullName evidence="1">Uncharacterized protein</fullName>
    </submittedName>
</protein>
<dbReference type="RefSeq" id="WP_234982341.1">
    <property type="nucleotide sequence ID" value="NZ_JAKHFH010000002.1"/>
</dbReference>
<evidence type="ECO:0000313" key="2">
    <source>
        <dbReference type="Proteomes" id="UP001213015"/>
    </source>
</evidence>
<name>A0AAP3GXR3_9LACO</name>
<sequence>MALNMAPFANTGLKATLSNMELAVLKLRKVVATTATESNHYNATIAVIADHNTITKSNGDQTLDPNLGETFVVRINKENLPDVHGIIPNIRLVNPVIHTIYATSAENSTFATINCSISAQGIEFPQTTSSNNKGQGSGR</sequence>
<dbReference type="Proteomes" id="UP001213015">
    <property type="component" value="Unassembled WGS sequence"/>
</dbReference>
<reference evidence="1" key="1">
    <citation type="submission" date="2022-01" db="EMBL/GenBank/DDBJ databases">
        <title>VMRC isolate genome collection.</title>
        <authorList>
            <person name="France M."/>
            <person name="Rutt L."/>
            <person name="Humphrys M."/>
            <person name="Ravel J."/>
        </authorList>
    </citation>
    <scope>NUCLEOTIDE SEQUENCE</scope>
    <source>
        <strain evidence="1">C0127B5</strain>
    </source>
</reference>
<organism evidence="1 2">
    <name type="scientific">Lactobacillus mulieris</name>
    <dbReference type="NCBI Taxonomy" id="2508708"/>
    <lineage>
        <taxon>Bacteria</taxon>
        <taxon>Bacillati</taxon>
        <taxon>Bacillota</taxon>
        <taxon>Bacilli</taxon>
        <taxon>Lactobacillales</taxon>
        <taxon>Lactobacillaceae</taxon>
        <taxon>Lactobacillus</taxon>
    </lineage>
</organism>
<proteinExistence type="predicted"/>
<comment type="caution">
    <text evidence="1">The sequence shown here is derived from an EMBL/GenBank/DDBJ whole genome shotgun (WGS) entry which is preliminary data.</text>
</comment>